<dbReference type="Pfam" id="PF01225">
    <property type="entry name" value="Mur_ligase"/>
    <property type="match status" value="1"/>
</dbReference>
<dbReference type="AlphaFoldDB" id="A0A368C075"/>
<feature type="non-terminal residue" evidence="2">
    <location>
        <position position="102"/>
    </location>
</feature>
<dbReference type="InterPro" id="IPR000713">
    <property type="entry name" value="Mur_ligase_N"/>
</dbReference>
<name>A0A368C075_9GAMM</name>
<proteinExistence type="predicted"/>
<dbReference type="Gene3D" id="3.40.1390.10">
    <property type="entry name" value="MurE/MurF, N-terminal domain"/>
    <property type="match status" value="1"/>
</dbReference>
<dbReference type="InterPro" id="IPR035911">
    <property type="entry name" value="MurE/MurF_N"/>
</dbReference>
<dbReference type="SUPFAM" id="SSF63418">
    <property type="entry name" value="MurE/MurF N-terminal domain"/>
    <property type="match status" value="1"/>
</dbReference>
<dbReference type="Proteomes" id="UP000253307">
    <property type="component" value="Unassembled WGS sequence"/>
</dbReference>
<feature type="domain" description="Mur ligase N-terminal catalytic" evidence="1">
    <location>
        <begin position="21"/>
        <end position="68"/>
    </location>
</feature>
<organism evidence="2 3">
    <name type="scientific">SAR86 cluster bacterium</name>
    <dbReference type="NCBI Taxonomy" id="2030880"/>
    <lineage>
        <taxon>Bacteria</taxon>
        <taxon>Pseudomonadati</taxon>
        <taxon>Pseudomonadota</taxon>
        <taxon>Gammaproteobacteria</taxon>
        <taxon>SAR86 cluster</taxon>
    </lineage>
</organism>
<comment type="caution">
    <text evidence="2">The sequence shown here is derived from an EMBL/GenBank/DDBJ whole genome shotgun (WGS) entry which is preliminary data.</text>
</comment>
<gene>
    <name evidence="2" type="ORF">DBW96_00795</name>
</gene>
<evidence type="ECO:0000313" key="3">
    <source>
        <dbReference type="Proteomes" id="UP000253307"/>
    </source>
</evidence>
<evidence type="ECO:0000313" key="2">
    <source>
        <dbReference type="EMBL" id="RCL42356.1"/>
    </source>
</evidence>
<evidence type="ECO:0000259" key="1">
    <source>
        <dbReference type="Pfam" id="PF01225"/>
    </source>
</evidence>
<protein>
    <recommendedName>
        <fullName evidence="1">Mur ligase N-terminal catalytic domain-containing protein</fullName>
    </recommendedName>
</protein>
<reference evidence="2 3" key="1">
    <citation type="journal article" date="2018" name="Microbiome">
        <title>Fine metagenomic profile of the Mediterranean stratified and mixed water columns revealed by assembly and recruitment.</title>
        <authorList>
            <person name="Haro-Moreno J.M."/>
            <person name="Lopez-Perez M."/>
            <person name="De La Torre J.R."/>
            <person name="Picazo A."/>
            <person name="Camacho A."/>
            <person name="Rodriguez-Valera F."/>
        </authorList>
    </citation>
    <scope>NUCLEOTIDE SEQUENCE [LARGE SCALE GENOMIC DNA]</scope>
    <source>
        <strain evidence="2">MED-G82</strain>
    </source>
</reference>
<accession>A0A368C075</accession>
<dbReference type="EMBL" id="QOPE01000004">
    <property type="protein sequence ID" value="RCL42356.1"/>
    <property type="molecule type" value="Genomic_DNA"/>
</dbReference>
<dbReference type="GO" id="GO:0016881">
    <property type="term" value="F:acid-amino acid ligase activity"/>
    <property type="evidence" value="ECO:0007669"/>
    <property type="project" value="InterPro"/>
</dbReference>
<sequence length="102" mass="11640">MNSKDIWKDCFSFDFPSSSTVTHISNSSKEIKKNSVFFAVQGTKSHGCQFINEAFTKGAAFVVTDKMPKNINTENIFFVPDLEKKILNFLVQYYSIDITKIK</sequence>